<dbReference type="InterPro" id="IPR029044">
    <property type="entry name" value="Nucleotide-diphossugar_trans"/>
</dbReference>
<dbReference type="Proteomes" id="UP001065322">
    <property type="component" value="Chromosome"/>
</dbReference>
<dbReference type="RefSeq" id="WP_260997002.1">
    <property type="nucleotide sequence ID" value="NZ_CP054475.1"/>
</dbReference>
<dbReference type="Pfam" id="PF02348">
    <property type="entry name" value="CTP_transf_3"/>
    <property type="match status" value="1"/>
</dbReference>
<organism evidence="1 2">
    <name type="scientific">Thalassolituus hydrocarboniclasticus</name>
    <dbReference type="NCBI Taxonomy" id="2742796"/>
    <lineage>
        <taxon>Bacteria</taxon>
        <taxon>Pseudomonadati</taxon>
        <taxon>Pseudomonadota</taxon>
        <taxon>Gammaproteobacteria</taxon>
        <taxon>Oceanospirillales</taxon>
        <taxon>Oceanospirillaceae</taxon>
        <taxon>Thalassolituus</taxon>
    </lineage>
</organism>
<dbReference type="CDD" id="cd02513">
    <property type="entry name" value="CMP-NeuAc_Synthase"/>
    <property type="match status" value="1"/>
</dbReference>
<dbReference type="InterPro" id="IPR020039">
    <property type="entry name" value="PseF"/>
</dbReference>
<keyword evidence="2" id="KW-1185">Reference proteome</keyword>
<name>A0ABY6ABX1_9GAMM</name>
<reference evidence="2" key="1">
    <citation type="submission" date="2020-06" db="EMBL/GenBank/DDBJ databases">
        <title>Thalassolituus marinus alknpb1M-1, a hydrocarbon-degrading bacterium isolated from the deep-sea overlying water using an in-situ strategy from the South China Sea basin.</title>
        <authorList>
            <person name="Dong C."/>
            <person name="Chen Y."/>
            <person name="Shao Z."/>
        </authorList>
    </citation>
    <scope>NUCLEOTIDE SEQUENCE [LARGE SCALE GENOMIC DNA]</scope>
    <source>
        <strain evidence="2">alknpb1M-1</strain>
    </source>
</reference>
<dbReference type="PANTHER" id="PTHR21485:SF6">
    <property type="entry name" value="N-ACYLNEURAMINATE CYTIDYLYLTRANSFERASE-RELATED"/>
    <property type="match status" value="1"/>
</dbReference>
<dbReference type="InterPro" id="IPR003329">
    <property type="entry name" value="Cytidylyl_trans"/>
</dbReference>
<dbReference type="SUPFAM" id="SSF53448">
    <property type="entry name" value="Nucleotide-diphospho-sugar transferases"/>
    <property type="match status" value="1"/>
</dbReference>
<keyword evidence="1" id="KW-0548">Nucleotidyltransferase</keyword>
<dbReference type="NCBIfam" id="TIGR03584">
    <property type="entry name" value="PseF"/>
    <property type="match status" value="1"/>
</dbReference>
<proteinExistence type="predicted"/>
<sequence>MKVAVIPARGGSKRIAKKNIRPFFGKPIMAWSVEAARASGCFDRIIVSTDDAEIAAVARSLGAEVPFTRPAELATDQAATIPVVAHAINWLKQQGEEPEQVCCIYAAAPFISAADIQQAETVLRDSSVSYVFPVASFPSPVQRALRILPSGRGEMFNPELFVKRSQELEEAYHDAAQFYWGTADAWLQEKMIFSTDSVPLVIPRYRVQDIDTEEDWQRAEYLFRAMQEMQAFSGTQG</sequence>
<accession>A0ABY6ABX1</accession>
<dbReference type="EMBL" id="CP054475">
    <property type="protein sequence ID" value="UXD88262.1"/>
    <property type="molecule type" value="Genomic_DNA"/>
</dbReference>
<dbReference type="InterPro" id="IPR050793">
    <property type="entry name" value="CMP-NeuNAc_synthase"/>
</dbReference>
<dbReference type="PANTHER" id="PTHR21485">
    <property type="entry name" value="HAD SUPERFAMILY MEMBERS CMAS AND KDSC"/>
    <property type="match status" value="1"/>
</dbReference>
<dbReference type="EC" id="2.7.7.81" evidence="1"/>
<dbReference type="GO" id="GO:0016779">
    <property type="term" value="F:nucleotidyltransferase activity"/>
    <property type="evidence" value="ECO:0007669"/>
    <property type="project" value="UniProtKB-KW"/>
</dbReference>
<evidence type="ECO:0000313" key="1">
    <source>
        <dbReference type="EMBL" id="UXD88262.1"/>
    </source>
</evidence>
<dbReference type="Gene3D" id="3.90.550.10">
    <property type="entry name" value="Spore Coat Polysaccharide Biosynthesis Protein SpsA, Chain A"/>
    <property type="match status" value="1"/>
</dbReference>
<protein>
    <submittedName>
        <fullName evidence="1">Pseudaminic acid cytidylyltransferase</fullName>
        <ecNumber evidence="1">2.7.7.81</ecNumber>
    </submittedName>
</protein>
<gene>
    <name evidence="1" type="primary">pseF</name>
    <name evidence="1" type="ORF">HUF19_12880</name>
</gene>
<keyword evidence="1" id="KW-0808">Transferase</keyword>
<evidence type="ECO:0000313" key="2">
    <source>
        <dbReference type="Proteomes" id="UP001065322"/>
    </source>
</evidence>